<evidence type="ECO:0000313" key="3">
    <source>
        <dbReference type="Proteomes" id="UP000001399"/>
    </source>
</evidence>
<proteinExistence type="predicted"/>
<organism evidence="2 3">
    <name type="scientific">Rhodomicrobium vannielii (strain ATCC 17100 / DSM 162 / LMG 4299 / NCIMB 10020 / ATH 3.1.1)</name>
    <dbReference type="NCBI Taxonomy" id="648757"/>
    <lineage>
        <taxon>Bacteria</taxon>
        <taxon>Pseudomonadati</taxon>
        <taxon>Pseudomonadota</taxon>
        <taxon>Alphaproteobacteria</taxon>
        <taxon>Hyphomicrobiales</taxon>
        <taxon>Hyphomicrobiaceae</taxon>
        <taxon>Rhodomicrobium</taxon>
    </lineage>
</organism>
<gene>
    <name evidence="2" type="ordered locus">Rvan_0085</name>
</gene>
<accession>E3I521</accession>
<sequence>MPQALKWSFIAAVAVLVAGAGWLMITRGPALLLDLGGAIVGCF</sequence>
<dbReference type="Proteomes" id="UP000001399">
    <property type="component" value="Chromosome"/>
</dbReference>
<keyword evidence="1" id="KW-1133">Transmembrane helix</keyword>
<feature type="transmembrane region" description="Helical" evidence="1">
    <location>
        <begin position="7"/>
        <end position="25"/>
    </location>
</feature>
<name>E3I521_RHOVT</name>
<reference evidence="3" key="1">
    <citation type="journal article" date="2011" name="J. Bacteriol.">
        <title>Genome sequences of eight morphologically diverse alphaproteobacteria.</title>
        <authorList>
            <consortium name="US DOE Joint Genome Institute"/>
            <person name="Brown P.J."/>
            <person name="Kysela D.T."/>
            <person name="Buechlein A."/>
            <person name="Hemmerich C."/>
            <person name="Brun Y.V."/>
        </authorList>
    </citation>
    <scope>NUCLEOTIDE SEQUENCE [LARGE SCALE GENOMIC DNA]</scope>
    <source>
        <strain evidence="3">ATCC 17100 / ATH 3.1.1 / DSM 162 / LMG 4299</strain>
    </source>
</reference>
<dbReference type="KEGG" id="rva:Rvan_0085"/>
<dbReference type="HOGENOM" id="CLU_3238901_0_0_5"/>
<evidence type="ECO:0000256" key="1">
    <source>
        <dbReference type="SAM" id="Phobius"/>
    </source>
</evidence>
<dbReference type="STRING" id="648757.Rvan_0085"/>
<dbReference type="AlphaFoldDB" id="E3I521"/>
<keyword evidence="1" id="KW-0812">Transmembrane</keyword>
<protein>
    <submittedName>
        <fullName evidence="2">Uncharacterized protein</fullName>
    </submittedName>
</protein>
<dbReference type="EMBL" id="CP002292">
    <property type="protein sequence ID" value="ADP69375.1"/>
    <property type="molecule type" value="Genomic_DNA"/>
</dbReference>
<evidence type="ECO:0000313" key="2">
    <source>
        <dbReference type="EMBL" id="ADP69375.1"/>
    </source>
</evidence>
<keyword evidence="1" id="KW-0472">Membrane</keyword>
<keyword evidence="3" id="KW-1185">Reference proteome</keyword>